<gene>
    <name evidence="1" type="ORF">SAMN05444276_1011266</name>
</gene>
<keyword evidence="2" id="KW-1185">Reference proteome</keyword>
<dbReference type="SUPFAM" id="SSF46626">
    <property type="entry name" value="Cytochrome c"/>
    <property type="match status" value="1"/>
</dbReference>
<dbReference type="GO" id="GO:0020037">
    <property type="term" value="F:heme binding"/>
    <property type="evidence" value="ECO:0007669"/>
    <property type="project" value="InterPro"/>
</dbReference>
<dbReference type="EMBL" id="FNNA01000001">
    <property type="protein sequence ID" value="SDW54809.1"/>
    <property type="molecule type" value="Genomic_DNA"/>
</dbReference>
<dbReference type="GO" id="GO:0009055">
    <property type="term" value="F:electron transfer activity"/>
    <property type="evidence" value="ECO:0007669"/>
    <property type="project" value="InterPro"/>
</dbReference>
<dbReference type="AlphaFoldDB" id="A0A1H2UGZ6"/>
<dbReference type="STRING" id="1545044.SAMN05444276_1011266"/>
<dbReference type="Pfam" id="PF13442">
    <property type="entry name" value="Cytochrome_CBB3"/>
    <property type="match status" value="1"/>
</dbReference>
<proteinExistence type="predicted"/>
<dbReference type="OrthoDB" id="8689082at2"/>
<name>A0A1H2UGZ6_9RHOB</name>
<accession>A0A1H2UGZ6</accession>
<dbReference type="RefSeq" id="WP_052176598.1">
    <property type="nucleotide sequence ID" value="NZ_CP051542.1"/>
</dbReference>
<organism evidence="1 2">
    <name type="scientific">Paracoccus sanguinis</name>
    <dbReference type="NCBI Taxonomy" id="1545044"/>
    <lineage>
        <taxon>Bacteria</taxon>
        <taxon>Pseudomonadati</taxon>
        <taxon>Pseudomonadota</taxon>
        <taxon>Alphaproteobacteria</taxon>
        <taxon>Rhodobacterales</taxon>
        <taxon>Paracoccaceae</taxon>
        <taxon>Paracoccus</taxon>
    </lineage>
</organism>
<dbReference type="InterPro" id="IPR009056">
    <property type="entry name" value="Cyt_c-like_dom"/>
</dbReference>
<protein>
    <submittedName>
        <fullName evidence="1">Cytochrome c55X</fullName>
    </submittedName>
</protein>
<sequence length="116" mass="11691">MADPGVTAALCAAALAVTGAVAAAPGTVAPDTVAPARAAELRHMVVQDCGSCHGLTMKGGLGKPITPADLAGFDTEGLAAIILDGIPGTAMPPWRPLISEADARWIADYLKTEKVE</sequence>
<dbReference type="Gene3D" id="1.10.760.10">
    <property type="entry name" value="Cytochrome c-like domain"/>
    <property type="match status" value="1"/>
</dbReference>
<dbReference type="Proteomes" id="UP000182944">
    <property type="component" value="Unassembled WGS sequence"/>
</dbReference>
<dbReference type="InterPro" id="IPR036909">
    <property type="entry name" value="Cyt_c-like_dom_sf"/>
</dbReference>
<dbReference type="PROSITE" id="PS51007">
    <property type="entry name" value="CYTC"/>
    <property type="match status" value="1"/>
</dbReference>
<evidence type="ECO:0000313" key="2">
    <source>
        <dbReference type="Proteomes" id="UP000182944"/>
    </source>
</evidence>
<reference evidence="2" key="1">
    <citation type="submission" date="2016-10" db="EMBL/GenBank/DDBJ databases">
        <authorList>
            <person name="Varghese N."/>
            <person name="Submissions S."/>
        </authorList>
    </citation>
    <scope>NUCLEOTIDE SEQUENCE [LARGE SCALE GENOMIC DNA]</scope>
    <source>
        <strain evidence="2">DSM 29303</strain>
    </source>
</reference>
<evidence type="ECO:0000313" key="1">
    <source>
        <dbReference type="EMBL" id="SDW54809.1"/>
    </source>
</evidence>